<dbReference type="GO" id="GO:0005524">
    <property type="term" value="F:ATP binding"/>
    <property type="evidence" value="ECO:0007669"/>
    <property type="project" value="UniProtKB-KW"/>
</dbReference>
<comment type="caution">
    <text evidence="5">The sequence shown here is derived from an EMBL/GenBank/DDBJ whole genome shotgun (WGS) entry which is preliminary data.</text>
</comment>
<dbReference type="SUPFAM" id="SSF52540">
    <property type="entry name" value="P-loop containing nucleoside triphosphate hydrolases"/>
    <property type="match status" value="1"/>
</dbReference>
<name>A0A6P0GG55_9ACTN</name>
<feature type="compositionally biased region" description="Polar residues" evidence="3">
    <location>
        <begin position="928"/>
        <end position="938"/>
    </location>
</feature>
<dbReference type="InterPro" id="IPR000792">
    <property type="entry name" value="Tscrpt_reg_LuxR_C"/>
</dbReference>
<gene>
    <name evidence="5" type="ORF">GCU54_09335</name>
</gene>
<feature type="domain" description="HTH luxR-type" evidence="4">
    <location>
        <begin position="858"/>
        <end position="923"/>
    </location>
</feature>
<reference evidence="5 6" key="1">
    <citation type="submission" date="2019-12" db="EMBL/GenBank/DDBJ databases">
        <title>WGS of CPCC 203550 I12A-02606.</title>
        <authorList>
            <person name="Jiang Z."/>
        </authorList>
    </citation>
    <scope>NUCLEOTIDE SEQUENCE [LARGE SCALE GENOMIC DNA]</scope>
    <source>
        <strain evidence="5 6">I12A-02606</strain>
    </source>
</reference>
<evidence type="ECO:0000256" key="1">
    <source>
        <dbReference type="ARBA" id="ARBA00022741"/>
    </source>
</evidence>
<feature type="region of interest" description="Disordered" evidence="3">
    <location>
        <begin position="922"/>
        <end position="947"/>
    </location>
</feature>
<dbReference type="AlphaFoldDB" id="A0A6P0GG55"/>
<keyword evidence="2" id="KW-0067">ATP-binding</keyword>
<dbReference type="PROSITE" id="PS50043">
    <property type="entry name" value="HTH_LUXR_2"/>
    <property type="match status" value="1"/>
</dbReference>
<dbReference type="PROSITE" id="PS00622">
    <property type="entry name" value="HTH_LUXR_1"/>
    <property type="match status" value="1"/>
</dbReference>
<dbReference type="PRINTS" id="PR00038">
    <property type="entry name" value="HTHLUXR"/>
</dbReference>
<dbReference type="Proteomes" id="UP000471126">
    <property type="component" value="Unassembled WGS sequence"/>
</dbReference>
<dbReference type="PANTHER" id="PTHR16305">
    <property type="entry name" value="TESTICULAR SOLUBLE ADENYLYL CYCLASE"/>
    <property type="match status" value="1"/>
</dbReference>
<dbReference type="GO" id="GO:0005737">
    <property type="term" value="C:cytoplasm"/>
    <property type="evidence" value="ECO:0007669"/>
    <property type="project" value="TreeGrafter"/>
</dbReference>
<evidence type="ECO:0000256" key="2">
    <source>
        <dbReference type="ARBA" id="ARBA00022840"/>
    </source>
</evidence>
<dbReference type="GO" id="GO:0003677">
    <property type="term" value="F:DNA binding"/>
    <property type="evidence" value="ECO:0007669"/>
    <property type="project" value="InterPro"/>
</dbReference>
<dbReference type="Gene3D" id="1.10.10.10">
    <property type="entry name" value="Winged helix-like DNA-binding domain superfamily/Winged helix DNA-binding domain"/>
    <property type="match status" value="1"/>
</dbReference>
<dbReference type="Gene3D" id="3.40.50.300">
    <property type="entry name" value="P-loop containing nucleotide triphosphate hydrolases"/>
    <property type="match status" value="1"/>
</dbReference>
<protein>
    <submittedName>
        <fullName evidence="5">AAA family ATPase</fullName>
    </submittedName>
</protein>
<dbReference type="InterPro" id="IPR036388">
    <property type="entry name" value="WH-like_DNA-bd_sf"/>
</dbReference>
<accession>A0A6P0GG55</accession>
<evidence type="ECO:0000313" key="5">
    <source>
        <dbReference type="EMBL" id="NEM06216.1"/>
    </source>
</evidence>
<dbReference type="CDD" id="cd06170">
    <property type="entry name" value="LuxR_C_like"/>
    <property type="match status" value="1"/>
</dbReference>
<dbReference type="PANTHER" id="PTHR16305:SF35">
    <property type="entry name" value="TRANSCRIPTIONAL ACTIVATOR DOMAIN"/>
    <property type="match status" value="1"/>
</dbReference>
<dbReference type="SMART" id="SM00421">
    <property type="entry name" value="HTH_LUXR"/>
    <property type="match status" value="1"/>
</dbReference>
<dbReference type="InterPro" id="IPR016032">
    <property type="entry name" value="Sig_transdc_resp-reg_C-effctor"/>
</dbReference>
<dbReference type="InterPro" id="IPR027417">
    <property type="entry name" value="P-loop_NTPase"/>
</dbReference>
<evidence type="ECO:0000313" key="6">
    <source>
        <dbReference type="Proteomes" id="UP000471126"/>
    </source>
</evidence>
<dbReference type="GO" id="GO:0006355">
    <property type="term" value="P:regulation of DNA-templated transcription"/>
    <property type="evidence" value="ECO:0007669"/>
    <property type="project" value="InterPro"/>
</dbReference>
<dbReference type="GO" id="GO:0004016">
    <property type="term" value="F:adenylate cyclase activity"/>
    <property type="evidence" value="ECO:0007669"/>
    <property type="project" value="TreeGrafter"/>
</dbReference>
<proteinExistence type="predicted"/>
<dbReference type="SUPFAM" id="SSF46894">
    <property type="entry name" value="C-terminal effector domain of the bipartite response regulators"/>
    <property type="match status" value="1"/>
</dbReference>
<evidence type="ECO:0000259" key="4">
    <source>
        <dbReference type="PROSITE" id="PS50043"/>
    </source>
</evidence>
<dbReference type="Pfam" id="PF13191">
    <property type="entry name" value="AAA_16"/>
    <property type="match status" value="1"/>
</dbReference>
<keyword evidence="1" id="KW-0547">Nucleotide-binding</keyword>
<evidence type="ECO:0000256" key="3">
    <source>
        <dbReference type="SAM" id="MobiDB-lite"/>
    </source>
</evidence>
<dbReference type="InterPro" id="IPR041664">
    <property type="entry name" value="AAA_16"/>
</dbReference>
<dbReference type="RefSeq" id="WP_163476378.1">
    <property type="nucleotide sequence ID" value="NZ_JAAGWE010000014.1"/>
</dbReference>
<dbReference type="EMBL" id="JAAGWE010000014">
    <property type="protein sequence ID" value="NEM06216.1"/>
    <property type="molecule type" value="Genomic_DNA"/>
</dbReference>
<organism evidence="5 6">
    <name type="scientific">Geodermatophilus normandii</name>
    <dbReference type="NCBI Taxonomy" id="1137989"/>
    <lineage>
        <taxon>Bacteria</taxon>
        <taxon>Bacillati</taxon>
        <taxon>Actinomycetota</taxon>
        <taxon>Actinomycetes</taxon>
        <taxon>Geodermatophilales</taxon>
        <taxon>Geodermatophilaceae</taxon>
        <taxon>Geodermatophilus</taxon>
    </lineage>
</organism>
<sequence length="947" mass="99138">MDDVRSPARAPDLVGRTADLDLVRSFLDRAAGSGAALLLAGGPGVGKSVLLEEACRRAAAAGGRVLRASGVEFEAEVSFAGLNQLFLPLHGRLTDLPDLHRDALTVALGVGSGPTPGRLVVSAAALALLRLATEQGPLLVAVDDLQWLDRSSASVLGFVARRLEGSCIGFLGAVRSEPDSFLLHAGLPRHDVPPLGDADASELLRSRFPALAPGVRRRVVSAAQGNPLALLELPGSMTEAQRLAAEPLPPSLSLSARLQELFADRVRGLPPDTRRLLLLAALDGTGDLRPLRAASSGDGWLDELAPAERAGVVHTDTAADRVAFRHPLLGAAAVGLATSGERRRAHAVLADLLTDDPERRAWHQAEAVAGPDEPAAALLEVAAHLALHKGDAVRAVRALLRAADLSPRGADRARRLAEAAYVGADAAGRLSSVPDLLGEARRADPGTGGSLQTAVAAAHHLLNGEGDVDTAHLVLVRGIDDALGRGPTDGAVEEALHTLMLVCHFSGREEPWHAFEAALARLGPGAPALLSVSGRVYGDPAGASAADLDRLGTLVATLDEEVDPVRIVRIAIAAFYVDRLAACRGALWRVVRDGRDGGAAASAVSALMMLCHDAFRDGRWDEATRTAEEGIAWSERLGYRLVALPGLYCLALVAAARGDDEATRSLTDEMVAWAAPRGVTMLEHFAARARALAALGRGDYEEALRLGTSISPAGRLTPHVPVALWTARDLVEAAVRTGRSAEAAAHVAAVQRAAVFRHGPRLALIAAGSAALAAPGEEAGALYREALATRGAGQFPFERARTQLAFGEHLRRTRATAEARLQLTVALETFERLGARPWVARAAAELHASGLPARSPSGDRDWAALTPQEHEIASLAASGLSNKEIGTRLYLSPRTVSGHLYRVFPKLGITTRAALRDALGPAAHPVAGSTQPPGSSRMSDGARRRAP</sequence>
<dbReference type="Pfam" id="PF00196">
    <property type="entry name" value="GerE"/>
    <property type="match status" value="1"/>
</dbReference>